<dbReference type="AlphaFoldDB" id="A0A507FLX5"/>
<sequence length="481" mass="53906">MEGAGTAGVWGFSPAIDMLSLADMDHSQQENAQGESTREDTASDTQSQHLSSDANILLMGARDARHIIKTIAHLGRHKNFRGNLNFYVYEEQAPMLARTILLLSMFLDQDPNINNADQSQFFLEVFGNTFLRGKSYDAVKSLATSLMILLGDNKGPLASLFNLNLLKFRDRDDLEVVFKFWRDDAKKAYDIEKLWDSRLRRLYGPRYDCRENSVDWDYHMKLVKEVTIIHKTEFLRWRQHGIAYEVRGSTYDKPNRTTATLENMKQDGVKVVKWGYFNDVITGPFVPFGIETENELLLKRDNDMHKHASSEVAEFNIASYLEEYKQTFPTVESLLSRVKIHLLPPGADPTASLLKLTKSKTVAPIQFTSIFVSNSTAQCIAQIPPALLGPKTRMSVETARFMLDLKATQVQAFTEKLVEVCTESGFQMLNGGSIPASSCKEAAVGGKVEAKTPDVLVMCFVGSQEAMLGSAQLSSQVEMLA</sequence>
<dbReference type="InterPro" id="IPR028235">
    <property type="entry name" value="DNAAF3_C"/>
</dbReference>
<comment type="subcellular location">
    <subcellularLocation>
        <location evidence="1">Cytoplasm</location>
    </subcellularLocation>
</comment>
<reference evidence="8 9" key="1">
    <citation type="journal article" date="2019" name="Sci. Rep.">
        <title>Comparative genomics of chytrid fungi reveal insights into the obligate biotrophic and pathogenic lifestyle of Synchytrium endobioticum.</title>
        <authorList>
            <person name="van de Vossenberg B.T.L.H."/>
            <person name="Warris S."/>
            <person name="Nguyen H.D.T."/>
            <person name="van Gent-Pelzer M.P.E."/>
            <person name="Joly D.L."/>
            <person name="van de Geest H.C."/>
            <person name="Bonants P.J.M."/>
            <person name="Smith D.S."/>
            <person name="Levesque C.A."/>
            <person name="van der Lee T.A.J."/>
        </authorList>
    </citation>
    <scope>NUCLEOTIDE SEQUENCE [LARGE SCALE GENOMIC DNA]</scope>
    <source>
        <strain evidence="8 9">CBS 675.73</strain>
    </source>
</reference>
<dbReference type="Pfam" id="PF14737">
    <property type="entry name" value="DUF4470"/>
    <property type="match status" value="1"/>
</dbReference>
<evidence type="ECO:0000256" key="4">
    <source>
        <dbReference type="ARBA" id="ARBA00022794"/>
    </source>
</evidence>
<feature type="region of interest" description="Disordered" evidence="5">
    <location>
        <begin position="25"/>
        <end position="49"/>
    </location>
</feature>
<feature type="domain" description="Dynein assembly factor 3 C-terminal" evidence="7">
    <location>
        <begin position="161"/>
        <end position="326"/>
    </location>
</feature>
<dbReference type="OrthoDB" id="432970at2759"/>
<evidence type="ECO:0000313" key="9">
    <source>
        <dbReference type="Proteomes" id="UP000320333"/>
    </source>
</evidence>
<dbReference type="InterPro" id="IPR027974">
    <property type="entry name" value="DUF4470"/>
</dbReference>
<name>A0A507FLX5_9FUNG</name>
<keyword evidence="3" id="KW-0963">Cytoplasm</keyword>
<dbReference type="Pfam" id="PF14740">
    <property type="entry name" value="DUF4471"/>
    <property type="match status" value="2"/>
</dbReference>
<evidence type="ECO:0000256" key="3">
    <source>
        <dbReference type="ARBA" id="ARBA00022490"/>
    </source>
</evidence>
<accession>A0A507FLX5</accession>
<feature type="domain" description="DUF4470" evidence="6">
    <location>
        <begin position="10"/>
        <end position="131"/>
    </location>
</feature>
<evidence type="ECO:0000256" key="1">
    <source>
        <dbReference type="ARBA" id="ARBA00004496"/>
    </source>
</evidence>
<keyword evidence="4" id="KW-0970">Cilium biogenesis/degradation</keyword>
<dbReference type="GO" id="GO:0070286">
    <property type="term" value="P:axonemal dynein complex assembly"/>
    <property type="evidence" value="ECO:0007669"/>
    <property type="project" value="InterPro"/>
</dbReference>
<feature type="domain" description="Dynein assembly factor 3 C-terminal" evidence="7">
    <location>
        <begin position="336"/>
        <end position="428"/>
    </location>
</feature>
<keyword evidence="9" id="KW-1185">Reference proteome</keyword>
<dbReference type="PANTHER" id="PTHR22118">
    <property type="entry name" value="DYNEIN ASSEMBLY FACTOR 3, AXONEMAL"/>
    <property type="match status" value="1"/>
</dbReference>
<protein>
    <recommendedName>
        <fullName evidence="10">Dynein assembly factor 3, axonemal</fullName>
    </recommendedName>
</protein>
<proteinExistence type="inferred from homology"/>
<evidence type="ECO:0000313" key="8">
    <source>
        <dbReference type="EMBL" id="TPX76027.1"/>
    </source>
</evidence>
<dbReference type="InterPro" id="IPR039304">
    <property type="entry name" value="DNAAF3"/>
</dbReference>
<comment type="caution">
    <text evidence="8">The sequence shown here is derived from an EMBL/GenBank/DDBJ whole genome shotgun (WGS) entry which is preliminary data.</text>
</comment>
<comment type="similarity">
    <text evidence="2">Belongs to the DNAAF3 family.</text>
</comment>
<dbReference type="EMBL" id="QEAP01000060">
    <property type="protein sequence ID" value="TPX76027.1"/>
    <property type="molecule type" value="Genomic_DNA"/>
</dbReference>
<evidence type="ECO:0000259" key="7">
    <source>
        <dbReference type="Pfam" id="PF14740"/>
    </source>
</evidence>
<organism evidence="8 9">
    <name type="scientific">Chytriomyces confervae</name>
    <dbReference type="NCBI Taxonomy" id="246404"/>
    <lineage>
        <taxon>Eukaryota</taxon>
        <taxon>Fungi</taxon>
        <taxon>Fungi incertae sedis</taxon>
        <taxon>Chytridiomycota</taxon>
        <taxon>Chytridiomycota incertae sedis</taxon>
        <taxon>Chytridiomycetes</taxon>
        <taxon>Chytridiales</taxon>
        <taxon>Chytriomycetaceae</taxon>
        <taxon>Chytriomyces</taxon>
    </lineage>
</organism>
<dbReference type="PANTHER" id="PTHR22118:SF14">
    <property type="entry name" value="DYNEIN AXONEMAL ASSEMBLY FACTOR 3"/>
    <property type="match status" value="1"/>
</dbReference>
<dbReference type="GO" id="GO:0044458">
    <property type="term" value="P:motile cilium assembly"/>
    <property type="evidence" value="ECO:0007669"/>
    <property type="project" value="TreeGrafter"/>
</dbReference>
<dbReference type="GO" id="GO:0005737">
    <property type="term" value="C:cytoplasm"/>
    <property type="evidence" value="ECO:0007669"/>
    <property type="project" value="UniProtKB-SubCell"/>
</dbReference>
<dbReference type="Proteomes" id="UP000320333">
    <property type="component" value="Unassembled WGS sequence"/>
</dbReference>
<evidence type="ECO:0008006" key="10">
    <source>
        <dbReference type="Google" id="ProtNLM"/>
    </source>
</evidence>
<evidence type="ECO:0000256" key="2">
    <source>
        <dbReference type="ARBA" id="ARBA00010449"/>
    </source>
</evidence>
<dbReference type="STRING" id="246404.A0A507FLX5"/>
<evidence type="ECO:0000256" key="5">
    <source>
        <dbReference type="SAM" id="MobiDB-lite"/>
    </source>
</evidence>
<gene>
    <name evidence="8" type="ORF">CcCBS67573_g02714</name>
</gene>
<evidence type="ECO:0000259" key="6">
    <source>
        <dbReference type="Pfam" id="PF14737"/>
    </source>
</evidence>